<dbReference type="EMBL" id="JACIDS010000005">
    <property type="protein sequence ID" value="MBB3933053.1"/>
    <property type="molecule type" value="Genomic_DNA"/>
</dbReference>
<name>A0A840AV04_9HYPH</name>
<dbReference type="PANTHER" id="PTHR13184:SF5">
    <property type="entry name" value="METHYLTRANSFERASE-LIKE PROTEIN 17, MITOCHONDRIAL"/>
    <property type="match status" value="1"/>
</dbReference>
<dbReference type="InterPro" id="IPR029063">
    <property type="entry name" value="SAM-dependent_MTases_sf"/>
</dbReference>
<keyword evidence="5" id="KW-0808">Transferase</keyword>
<dbReference type="GO" id="GO:0046872">
    <property type="term" value="F:metal ion binding"/>
    <property type="evidence" value="ECO:0007669"/>
    <property type="project" value="UniProtKB-KW"/>
</dbReference>
<evidence type="ECO:0000313" key="6">
    <source>
        <dbReference type="Proteomes" id="UP000553963"/>
    </source>
</evidence>
<evidence type="ECO:0000256" key="1">
    <source>
        <dbReference type="ARBA" id="ARBA00022723"/>
    </source>
</evidence>
<evidence type="ECO:0000256" key="4">
    <source>
        <dbReference type="ARBA" id="ARBA00023014"/>
    </source>
</evidence>
<keyword evidence="2" id="KW-0809">Transit peptide</keyword>
<dbReference type="SUPFAM" id="SSF53335">
    <property type="entry name" value="S-adenosyl-L-methionine-dependent methyltransferases"/>
    <property type="match status" value="1"/>
</dbReference>
<keyword evidence="5" id="KW-0687">Ribonucleoprotein</keyword>
<keyword evidence="4" id="KW-0411">Iron-sulfur</keyword>
<dbReference type="Pfam" id="PF09243">
    <property type="entry name" value="Rsm22"/>
    <property type="match status" value="1"/>
</dbReference>
<keyword evidence="6" id="KW-1185">Reference proteome</keyword>
<sequence>MSAVELPPALRAAVEGLLDGVSTDRLARAASVLSERYRAELRDGRLHVSDDEAAAAYLAARLPATFAASRSALAAAEAALPHFAPLSQLDFGSGPGTALFAASDTWTTLRSAHLVEASAAMRAACARLAAAAGAPAHEWSATDLGVTLPAFTPHDLVTIAYVLDELDEAARQRLIAAAWRATSGALVIVEPGTPAGWRRILAARDGLIAEGARIAAPCPHAAPCPVAAPDWCHFAVRLPRSRLHRRTKQADSPFEDEKFAYLVASRTEAEPIAARVLTPPRAASGRVGLKLCRASGDLEEVLVTRREGEAFRIARRLEWGDAVPSAIGR</sequence>
<organism evidence="5 6">
    <name type="scientific">Kaistia hirudinis</name>
    <dbReference type="NCBI Taxonomy" id="1293440"/>
    <lineage>
        <taxon>Bacteria</taxon>
        <taxon>Pseudomonadati</taxon>
        <taxon>Pseudomonadota</taxon>
        <taxon>Alphaproteobacteria</taxon>
        <taxon>Hyphomicrobiales</taxon>
        <taxon>Kaistiaceae</taxon>
        <taxon>Kaistia</taxon>
    </lineage>
</organism>
<dbReference type="AlphaFoldDB" id="A0A840AV04"/>
<comment type="caution">
    <text evidence="5">The sequence shown here is derived from an EMBL/GenBank/DDBJ whole genome shotgun (WGS) entry which is preliminary data.</text>
</comment>
<dbReference type="PANTHER" id="PTHR13184">
    <property type="entry name" value="37S RIBOSOMAL PROTEIN S22"/>
    <property type="match status" value="1"/>
</dbReference>
<keyword evidence="5" id="KW-0489">Methyltransferase</keyword>
<keyword evidence="5" id="KW-0689">Ribosomal protein</keyword>
<dbReference type="GO" id="GO:0051536">
    <property type="term" value="F:iron-sulfur cluster binding"/>
    <property type="evidence" value="ECO:0007669"/>
    <property type="project" value="UniProtKB-KW"/>
</dbReference>
<accession>A0A840AV04</accession>
<keyword evidence="1" id="KW-0479">Metal-binding</keyword>
<dbReference type="InterPro" id="IPR052571">
    <property type="entry name" value="Mt_RNA_Methyltransferase"/>
</dbReference>
<dbReference type="InterPro" id="IPR015324">
    <property type="entry name" value="Ribosomal_Rsm22-like"/>
</dbReference>
<dbReference type="GO" id="GO:0032259">
    <property type="term" value="P:methylation"/>
    <property type="evidence" value="ECO:0007669"/>
    <property type="project" value="UniProtKB-KW"/>
</dbReference>
<evidence type="ECO:0000256" key="3">
    <source>
        <dbReference type="ARBA" id="ARBA00023004"/>
    </source>
</evidence>
<dbReference type="GO" id="GO:0008168">
    <property type="term" value="F:methyltransferase activity"/>
    <property type="evidence" value="ECO:0007669"/>
    <property type="project" value="UniProtKB-KW"/>
</dbReference>
<dbReference type="GO" id="GO:0006412">
    <property type="term" value="P:translation"/>
    <property type="evidence" value="ECO:0007669"/>
    <property type="project" value="InterPro"/>
</dbReference>
<evidence type="ECO:0000313" key="5">
    <source>
        <dbReference type="EMBL" id="MBB3933053.1"/>
    </source>
</evidence>
<dbReference type="Gene3D" id="3.40.50.150">
    <property type="entry name" value="Vaccinia Virus protein VP39"/>
    <property type="match status" value="1"/>
</dbReference>
<dbReference type="Proteomes" id="UP000553963">
    <property type="component" value="Unassembled WGS sequence"/>
</dbReference>
<keyword evidence="3" id="KW-0408">Iron</keyword>
<dbReference type="GO" id="GO:0015935">
    <property type="term" value="C:small ribosomal subunit"/>
    <property type="evidence" value="ECO:0007669"/>
    <property type="project" value="TreeGrafter"/>
</dbReference>
<proteinExistence type="predicted"/>
<dbReference type="GO" id="GO:0003735">
    <property type="term" value="F:structural constituent of ribosome"/>
    <property type="evidence" value="ECO:0007669"/>
    <property type="project" value="TreeGrafter"/>
</dbReference>
<evidence type="ECO:0000256" key="2">
    <source>
        <dbReference type="ARBA" id="ARBA00022946"/>
    </source>
</evidence>
<reference evidence="5 6" key="1">
    <citation type="submission" date="2020-08" db="EMBL/GenBank/DDBJ databases">
        <title>Genomic Encyclopedia of Type Strains, Phase IV (KMG-IV): sequencing the most valuable type-strain genomes for metagenomic binning, comparative biology and taxonomic classification.</title>
        <authorList>
            <person name="Goeker M."/>
        </authorList>
    </citation>
    <scope>NUCLEOTIDE SEQUENCE [LARGE SCALE GENOMIC DNA]</scope>
    <source>
        <strain evidence="5 6">DSM 25966</strain>
    </source>
</reference>
<protein>
    <submittedName>
        <fullName evidence="5">Ribosomal protein RSM22 (Predicted rRNA methylase)</fullName>
    </submittedName>
</protein>
<gene>
    <name evidence="5" type="ORF">GGR25_004117</name>
</gene>